<dbReference type="Pfam" id="PF07923">
    <property type="entry name" value="N1221"/>
    <property type="match status" value="1"/>
</dbReference>
<evidence type="ECO:0000256" key="1">
    <source>
        <dbReference type="SAM" id="MobiDB-lite"/>
    </source>
</evidence>
<comment type="caution">
    <text evidence="4">The sequence shown here is derived from an EMBL/GenBank/DDBJ whole genome shotgun (WGS) entry which is preliminary data.</text>
</comment>
<feature type="region of interest" description="Disordered" evidence="1">
    <location>
        <begin position="1"/>
        <end position="101"/>
    </location>
</feature>
<keyword evidence="5" id="KW-1185">Reference proteome</keyword>
<dbReference type="Proteomes" id="UP001610432">
    <property type="component" value="Unassembled WGS sequence"/>
</dbReference>
<dbReference type="PANTHER" id="PTHR13239">
    <property type="entry name" value="PROTEIN REQUIRED FOR HYPHAL ANASTOMOSIS HAM-2"/>
    <property type="match status" value="1"/>
</dbReference>
<dbReference type="Pfam" id="PF11882">
    <property type="entry name" value="DUF3402"/>
    <property type="match status" value="1"/>
</dbReference>
<feature type="region of interest" description="Disordered" evidence="1">
    <location>
        <begin position="803"/>
        <end position="865"/>
    </location>
</feature>
<sequence length="1065" mass="119271">MDEPQDSMDIAMQQHHIVMADEVDQTGTDISPVPDDQMMEEVAEGIRQEQAARNSHSPPGDASGQIAKTARRPELRRNAAAPPPPLQPPPPAPIQRNPEAPTDSLSLAQLRQLVHDMPKAEQPAYAFEYADSEPFHEEIEEWFQYSEFDRSMLLGMKSSFERMWSSHCENRPSLSPRTSWIDASKETQKSFLTEVLDKVQDSEVMIRIEALETVCYALTGLWGTTAGKNVPGFPEGCPVDVPETPKSKSLQILWMEINTKLVYECSGLQSLYGCLLRSFEKARVSATPDPNATTPEDANPASLIAAEREANLVLTSFYIIVEVARRKEAQDSRHTPLKDSIMGLEPDLMVFLVEVIARLRWDDSTNVPLTRVILLFWKCILLFFGGSDKLKQAKEALEPAFEGGKDDPTRRTPFLTASPLDYHNFRQEITSKYPAYNPPPPVIPLELENNSILPPLPQHPSRSYSSNGLFSGVGPSVSGGNGSILHQSVHIATPAPSPPPSPIGPGGKAGKKQNYQTNQNFPFMYPPLDNSSNNLGGKGTTELQDMLVGKRWEGSDVPASIIEAGKLFSSHVKTTRAMRQLWEERESFMKYDRGWHAEGDPPSADGSSEDEVAEKLQDLALEQEKQRKANVPVEKETNNEDVQRRLDAVEAFYAHTLVHLQSIVIVFLKIVLTNVSALVNTQSNGQNGHPTSESLNGANGAAPSFGNDLEDLNCDAAIDELDGIRLREITAKAISASLLLLIKWFKRSHILKFEYMTQLLLDSNYLPLILKMFAHQDVDQAVAQRTDRDELGFFHFCHLHSEQPPDISTDMEEDSEDEAVPPPIARHRQEPDPKHPGSGSVDESGQGFAEGTHRPEVDELGYPTAPPPSEPITTFSFRNFFSAINYLHIMQKITRDKAHRCLLLVQYKSSTILRKGLKIPDPHLRFYTLKLFKSQVPYCGRKWRQGNMRVITAIYLYCRPELRDDWLAGSDIDAEVEEALPLEQALRGLTHWWHLRRYKHIMEGDESATIKEEERDFFVRELEAMGWGYIENDLMNGITDEAELAAGGPPANGTEWDGMLQMEGT</sequence>
<reference evidence="4 5" key="1">
    <citation type="submission" date="2024-07" db="EMBL/GenBank/DDBJ databases">
        <title>Section-level genome sequencing and comparative genomics of Aspergillus sections Usti and Cavernicolus.</title>
        <authorList>
            <consortium name="Lawrence Berkeley National Laboratory"/>
            <person name="Nybo J.L."/>
            <person name="Vesth T.C."/>
            <person name="Theobald S."/>
            <person name="Frisvad J.C."/>
            <person name="Larsen T.O."/>
            <person name="Kjaerboelling I."/>
            <person name="Rothschild-Mancinelli K."/>
            <person name="Lyhne E.K."/>
            <person name="Kogle M.E."/>
            <person name="Barry K."/>
            <person name="Clum A."/>
            <person name="Na H."/>
            <person name="Ledsgaard L."/>
            <person name="Lin J."/>
            <person name="Lipzen A."/>
            <person name="Kuo A."/>
            <person name="Riley R."/>
            <person name="Mondo S."/>
            <person name="Labutti K."/>
            <person name="Haridas S."/>
            <person name="Pangalinan J."/>
            <person name="Salamov A.A."/>
            <person name="Simmons B.A."/>
            <person name="Magnuson J.K."/>
            <person name="Chen J."/>
            <person name="Drula E."/>
            <person name="Henrissat B."/>
            <person name="Wiebenga A."/>
            <person name="Lubbers R.J."/>
            <person name="Gomes A.C."/>
            <person name="Macurrencykelacurrency M.R."/>
            <person name="Stajich J."/>
            <person name="Grigoriev I.V."/>
            <person name="Mortensen U.H."/>
            <person name="De Vries R.P."/>
            <person name="Baker S.E."/>
            <person name="Andersen M.R."/>
        </authorList>
    </citation>
    <scope>NUCLEOTIDE SEQUENCE [LARGE SCALE GENOMIC DNA]</scope>
    <source>
        <strain evidence="4 5">CBS 449.75</strain>
    </source>
</reference>
<name>A0ABR4M443_9EURO</name>
<feature type="domain" description="Far11/STRP N-terminal" evidence="2">
    <location>
        <begin position="122"/>
        <end position="449"/>
    </location>
</feature>
<evidence type="ECO:0008006" key="6">
    <source>
        <dbReference type="Google" id="ProtNLM"/>
    </source>
</evidence>
<feature type="domain" description="Far11/STRP C-terminal" evidence="3">
    <location>
        <begin position="558"/>
        <end position="1022"/>
    </location>
</feature>
<organism evidence="4 5">
    <name type="scientific">Aspergillus lucknowensis</name>
    <dbReference type="NCBI Taxonomy" id="176173"/>
    <lineage>
        <taxon>Eukaryota</taxon>
        <taxon>Fungi</taxon>
        <taxon>Dikarya</taxon>
        <taxon>Ascomycota</taxon>
        <taxon>Pezizomycotina</taxon>
        <taxon>Eurotiomycetes</taxon>
        <taxon>Eurotiomycetidae</taxon>
        <taxon>Eurotiales</taxon>
        <taxon>Aspergillaceae</taxon>
        <taxon>Aspergillus</taxon>
        <taxon>Aspergillus subgen. Nidulantes</taxon>
    </lineage>
</organism>
<proteinExistence type="predicted"/>
<dbReference type="RefSeq" id="XP_070890333.1">
    <property type="nucleotide sequence ID" value="XM_071027974.1"/>
</dbReference>
<feature type="compositionally biased region" description="Acidic residues" evidence="1">
    <location>
        <begin position="809"/>
        <end position="819"/>
    </location>
</feature>
<feature type="compositionally biased region" description="Pro residues" evidence="1">
    <location>
        <begin position="81"/>
        <end position="93"/>
    </location>
</feature>
<dbReference type="SMART" id="SM01292">
    <property type="entry name" value="N1221"/>
    <property type="match status" value="1"/>
</dbReference>
<dbReference type="InterPro" id="IPR021819">
    <property type="entry name" value="Far11/STRP_C"/>
</dbReference>
<dbReference type="SMART" id="SM01293">
    <property type="entry name" value="DUF3402"/>
    <property type="match status" value="1"/>
</dbReference>
<dbReference type="InterPro" id="IPR012486">
    <property type="entry name" value="Far11/STRP_N"/>
</dbReference>
<dbReference type="InterPro" id="IPR040185">
    <property type="entry name" value="Far11/STRP"/>
</dbReference>
<evidence type="ECO:0000313" key="5">
    <source>
        <dbReference type="Proteomes" id="UP001610432"/>
    </source>
</evidence>
<dbReference type="PANTHER" id="PTHR13239:SF4">
    <property type="entry name" value="AT25231P"/>
    <property type="match status" value="1"/>
</dbReference>
<feature type="region of interest" description="Disordered" evidence="1">
    <location>
        <begin position="494"/>
        <end position="515"/>
    </location>
</feature>
<evidence type="ECO:0000313" key="4">
    <source>
        <dbReference type="EMBL" id="KAL2871354.1"/>
    </source>
</evidence>
<protein>
    <recommendedName>
        <fullName evidence="6">Pheromone-dependent cell cycle arrest protein Far11</fullName>
    </recommendedName>
</protein>
<accession>A0ABR4M443</accession>
<evidence type="ECO:0000259" key="3">
    <source>
        <dbReference type="SMART" id="SM01293"/>
    </source>
</evidence>
<gene>
    <name evidence="4" type="ORF">BJX67DRAFT_342060</name>
</gene>
<evidence type="ECO:0000259" key="2">
    <source>
        <dbReference type="SMART" id="SM01292"/>
    </source>
</evidence>
<dbReference type="GeneID" id="98143046"/>
<dbReference type="EMBL" id="JBFXLQ010000003">
    <property type="protein sequence ID" value="KAL2871354.1"/>
    <property type="molecule type" value="Genomic_DNA"/>
</dbReference>